<gene>
    <name evidence="2" type="ORF">MNEG_8784</name>
</gene>
<dbReference type="Proteomes" id="UP000054498">
    <property type="component" value="Unassembled WGS sequence"/>
</dbReference>
<dbReference type="STRING" id="145388.A0A0D2JIP6"/>
<dbReference type="GeneID" id="25741659"/>
<name>A0A0D2JIP6_9CHLO</name>
<sequence length="100" mass="10146">MLASRACRSSIMIGRALDPPLMRRILARLAELDAPWNCPHGRPTMRHLAVLPSAAPGLGPGRAGAGARGGGGSKGGDGAGARGADESTQEAEDTEEEDGS</sequence>
<dbReference type="SUPFAM" id="SSF118116">
    <property type="entry name" value="DNA mismatch repair protein MutL"/>
    <property type="match status" value="1"/>
</dbReference>
<evidence type="ECO:0000313" key="2">
    <source>
        <dbReference type="EMBL" id="KIY99177.1"/>
    </source>
</evidence>
<proteinExistence type="predicted"/>
<accession>A0A0D2JIP6</accession>
<dbReference type="GO" id="GO:0006298">
    <property type="term" value="P:mismatch repair"/>
    <property type="evidence" value="ECO:0007669"/>
    <property type="project" value="InterPro"/>
</dbReference>
<dbReference type="InterPro" id="IPR038973">
    <property type="entry name" value="MutL/Mlh/Pms-like"/>
</dbReference>
<dbReference type="GO" id="GO:0140664">
    <property type="term" value="F:ATP-dependent DNA damage sensor activity"/>
    <property type="evidence" value="ECO:0007669"/>
    <property type="project" value="InterPro"/>
</dbReference>
<reference evidence="2 3" key="1">
    <citation type="journal article" date="2013" name="BMC Genomics">
        <title>Reconstruction of the lipid metabolism for the microalga Monoraphidium neglectum from its genome sequence reveals characteristics suitable for biofuel production.</title>
        <authorList>
            <person name="Bogen C."/>
            <person name="Al-Dilaimi A."/>
            <person name="Albersmeier A."/>
            <person name="Wichmann J."/>
            <person name="Grundmann M."/>
            <person name="Rupp O."/>
            <person name="Lauersen K.J."/>
            <person name="Blifernez-Klassen O."/>
            <person name="Kalinowski J."/>
            <person name="Goesmann A."/>
            <person name="Mussgnug J.H."/>
            <person name="Kruse O."/>
        </authorList>
    </citation>
    <scope>NUCLEOTIDE SEQUENCE [LARGE SCALE GENOMIC DNA]</scope>
    <source>
        <strain evidence="2 3">SAG 48.87</strain>
    </source>
</reference>
<dbReference type="RefSeq" id="XP_013898197.1">
    <property type="nucleotide sequence ID" value="XM_014042743.1"/>
</dbReference>
<evidence type="ECO:0000256" key="1">
    <source>
        <dbReference type="SAM" id="MobiDB-lite"/>
    </source>
</evidence>
<feature type="compositionally biased region" description="Acidic residues" evidence="1">
    <location>
        <begin position="87"/>
        <end position="100"/>
    </location>
</feature>
<dbReference type="AlphaFoldDB" id="A0A0D2JIP6"/>
<dbReference type="InterPro" id="IPR037198">
    <property type="entry name" value="MutL_C_sf"/>
</dbReference>
<dbReference type="OrthoDB" id="10254304at2759"/>
<evidence type="ECO:0008006" key="4">
    <source>
        <dbReference type="Google" id="ProtNLM"/>
    </source>
</evidence>
<dbReference type="EMBL" id="KK101929">
    <property type="protein sequence ID" value="KIY99177.1"/>
    <property type="molecule type" value="Genomic_DNA"/>
</dbReference>
<dbReference type="KEGG" id="mng:MNEG_8784"/>
<dbReference type="PANTHER" id="PTHR10073:SF52">
    <property type="entry name" value="MISMATCH REPAIR ENDONUCLEASE PMS2"/>
    <property type="match status" value="1"/>
</dbReference>
<keyword evidence="3" id="KW-1185">Reference proteome</keyword>
<organism evidence="2 3">
    <name type="scientific">Monoraphidium neglectum</name>
    <dbReference type="NCBI Taxonomy" id="145388"/>
    <lineage>
        <taxon>Eukaryota</taxon>
        <taxon>Viridiplantae</taxon>
        <taxon>Chlorophyta</taxon>
        <taxon>core chlorophytes</taxon>
        <taxon>Chlorophyceae</taxon>
        <taxon>CS clade</taxon>
        <taxon>Sphaeropleales</taxon>
        <taxon>Selenastraceae</taxon>
        <taxon>Monoraphidium</taxon>
    </lineage>
</organism>
<dbReference type="Gene3D" id="3.30.1540.20">
    <property type="entry name" value="MutL, C-terminal domain, dimerisation subdomain"/>
    <property type="match status" value="1"/>
</dbReference>
<feature type="compositionally biased region" description="Gly residues" evidence="1">
    <location>
        <begin position="58"/>
        <end position="81"/>
    </location>
</feature>
<feature type="region of interest" description="Disordered" evidence="1">
    <location>
        <begin position="51"/>
        <end position="100"/>
    </location>
</feature>
<protein>
    <recommendedName>
        <fullName evidence="4">MutL C-terminal dimerisation domain-containing protein</fullName>
    </recommendedName>
</protein>
<dbReference type="InterPro" id="IPR042120">
    <property type="entry name" value="MutL_C_dimsub"/>
</dbReference>
<dbReference type="PANTHER" id="PTHR10073">
    <property type="entry name" value="DNA MISMATCH REPAIR PROTEIN MLH, PMS, MUTL"/>
    <property type="match status" value="1"/>
</dbReference>
<dbReference type="GO" id="GO:0032389">
    <property type="term" value="C:MutLalpha complex"/>
    <property type="evidence" value="ECO:0007669"/>
    <property type="project" value="TreeGrafter"/>
</dbReference>
<dbReference type="GO" id="GO:0016887">
    <property type="term" value="F:ATP hydrolysis activity"/>
    <property type="evidence" value="ECO:0007669"/>
    <property type="project" value="InterPro"/>
</dbReference>
<evidence type="ECO:0000313" key="3">
    <source>
        <dbReference type="Proteomes" id="UP000054498"/>
    </source>
</evidence>